<gene>
    <name evidence="2" type="ORF">H9Q08_05510</name>
</gene>
<dbReference type="EMBL" id="JACSGT010000001">
    <property type="protein sequence ID" value="MCF2218755.1"/>
    <property type="molecule type" value="Genomic_DNA"/>
</dbReference>
<dbReference type="Gene3D" id="3.40.50.300">
    <property type="entry name" value="P-loop containing nucleotide triphosphate hydrolases"/>
    <property type="match status" value="2"/>
</dbReference>
<dbReference type="Gene3D" id="1.10.287.110">
    <property type="entry name" value="DnaJ domain"/>
    <property type="match status" value="1"/>
</dbReference>
<dbReference type="InterPro" id="IPR043964">
    <property type="entry name" value="P-loop_TraG"/>
</dbReference>
<evidence type="ECO:0000313" key="3">
    <source>
        <dbReference type="Proteomes" id="UP001430374"/>
    </source>
</evidence>
<comment type="caution">
    <text evidence="2">The sequence shown here is derived from an EMBL/GenBank/DDBJ whole genome shotgun (WGS) entry which is preliminary data.</text>
</comment>
<dbReference type="SUPFAM" id="SSF46565">
    <property type="entry name" value="Chaperone J-domain"/>
    <property type="match status" value="1"/>
</dbReference>
<dbReference type="InterPro" id="IPR053155">
    <property type="entry name" value="F-pilin_assembly_TraC"/>
</dbReference>
<dbReference type="SMART" id="SM00271">
    <property type="entry name" value="DnaJ"/>
    <property type="match status" value="1"/>
</dbReference>
<name>A0ABS9C2K2_9FLAO</name>
<dbReference type="InterPro" id="IPR027417">
    <property type="entry name" value="P-loop_NTPase"/>
</dbReference>
<evidence type="ECO:0000259" key="1">
    <source>
        <dbReference type="PROSITE" id="PS50076"/>
    </source>
</evidence>
<dbReference type="NCBIfam" id="TIGR03783">
    <property type="entry name" value="Bac_Flav_CT_G"/>
    <property type="match status" value="1"/>
</dbReference>
<organism evidence="2 3">
    <name type="scientific">Chryseobacterium indicum</name>
    <dbReference type="NCBI Taxonomy" id="2766954"/>
    <lineage>
        <taxon>Bacteria</taxon>
        <taxon>Pseudomonadati</taxon>
        <taxon>Bacteroidota</taxon>
        <taxon>Flavobacteriia</taxon>
        <taxon>Flavobacteriales</taxon>
        <taxon>Weeksellaceae</taxon>
        <taxon>Chryseobacterium group</taxon>
        <taxon>Chryseobacterium</taxon>
    </lineage>
</organism>
<dbReference type="PROSITE" id="PS00636">
    <property type="entry name" value="DNAJ_1"/>
    <property type="match status" value="1"/>
</dbReference>
<dbReference type="Pfam" id="PF19044">
    <property type="entry name" value="P-loop_TraG"/>
    <property type="match status" value="2"/>
</dbReference>
<dbReference type="PANTHER" id="PTHR38467:SF1">
    <property type="entry name" value="CONJUGATIVE TRANSFER: ASSEMBLY"/>
    <property type="match status" value="1"/>
</dbReference>
<keyword evidence="3" id="KW-1185">Reference proteome</keyword>
<accession>A0ABS9C2K2</accession>
<sequence>MATKKKQAFDIPFIGYDYGKDFNWDFDVLFGQYGNPIIGIKIKNMVEQYSADPDNYLHFHTILNQVVSIIGEGRIVQKLDIFSKKKYTAEPSHQFLQQKYSEHFDGRLFKTIETVLLFTDIVDDKLKKKNKQYNHSEKGYKELRDKCQKVFMLLKQSDCEPQFLFEKDFEYYISGVLSMKFSEVPTYDNIKSTNEYLQIGNRFVKNISYVDVENIDLPSEIEPYSILGGNGAASETAVDNFTFINELEDYETIVYNQIITIPLQAPQQRELDKKKKKHEGAANNSPSNAIIAEEIQTLLHNIAIDGQLVVNAHFSILFSTNTLEEMEGTQSLIENKLFTKGIIVSKNAYNQLELFRSAIPGNATELREYDLFMTTSEAALCFFFKESYPVNEESNFYLRFTDRQGVPLKVDPSDLPMKTGRINNRNKFVLGPSGSGKSFLMNNIIEQYLTYNYDVVIVDTGDSYSGTCKYKGGRYIQYTEEKPITMNPFLMNKEEFNIEKIEFLTNLIFLIWQGPDAMMSSAQKSILDNVLMSYYHQYFNSGTEWYEHKSSEELILYLNKYNIHEEDLFSEYENEAIKQRSYYDILGIAFDAKSDEIKEAFRKLAIEYHPDKNLNNPDYDSEKFYKVYEAYETLNDEEKRKIYNDTQLILIKSNEIIRQPKTTEEWNESFRKAIVKKIKELEEKLITKELSFNGFYEYCDRFLPVYLNNKKHKINEKEFNLRTFLFVLKDFYKGGRYGTTLNNKADESLFDEPFIVFEIDNVKDNPKLFPIVTLIIMDTFIQKMRLRKDRRKALIIEEAWKAIASKLMGGYILYLYKTVRKFWGEAVVVTQELDDIIGNAVVKDSIINNSDTFILLDQTKFKDNFDRIAALLSLNKVEQNKIFTINNLNNKFGRSRFKEFYLKRGSKGEVYGNEVSLEQYLTYTTEKPEKSAVEYYVQKYGNYDEALRKIVADLKSFGDNLENLVSLVNLYQKPLDGKVVTYYHRLKKKNKGKNVFKIILQELEDQNISFSELINQKQELYEKV</sequence>
<proteinExistence type="predicted"/>
<dbReference type="SUPFAM" id="SSF52540">
    <property type="entry name" value="P-loop containing nucleoside triphosphate hydrolases"/>
    <property type="match status" value="1"/>
</dbReference>
<dbReference type="RefSeq" id="WP_235130462.1">
    <property type="nucleotide sequence ID" value="NZ_JACSGT010000001.1"/>
</dbReference>
<dbReference type="Proteomes" id="UP001430374">
    <property type="component" value="Unassembled WGS sequence"/>
</dbReference>
<feature type="domain" description="J" evidence="1">
    <location>
        <begin position="581"/>
        <end position="647"/>
    </location>
</feature>
<protein>
    <submittedName>
        <fullName evidence="2">TraG family conjugative transposon ATPase</fullName>
    </submittedName>
</protein>
<dbReference type="InterPro" id="IPR018253">
    <property type="entry name" value="DnaJ_domain_CS"/>
</dbReference>
<dbReference type="PROSITE" id="PS50076">
    <property type="entry name" value="DNAJ_2"/>
    <property type="match status" value="1"/>
</dbReference>
<dbReference type="InterPro" id="IPR022509">
    <property type="entry name" value="Conjugation_ATPase_TraG"/>
</dbReference>
<evidence type="ECO:0000313" key="2">
    <source>
        <dbReference type="EMBL" id="MCF2218755.1"/>
    </source>
</evidence>
<dbReference type="PRINTS" id="PR00625">
    <property type="entry name" value="JDOMAIN"/>
</dbReference>
<reference evidence="2" key="1">
    <citation type="submission" date="2021-08" db="EMBL/GenBank/DDBJ databases">
        <title>Complete genome sequence of Chryseobacterium sp strain PS-8.</title>
        <authorList>
            <person name="Das S.K."/>
        </authorList>
    </citation>
    <scope>NUCLEOTIDE SEQUENCE</scope>
    <source>
        <strain evidence="2">PS-8</strain>
    </source>
</reference>
<dbReference type="PANTHER" id="PTHR38467">
    <property type="match status" value="1"/>
</dbReference>
<dbReference type="InterPro" id="IPR036869">
    <property type="entry name" value="J_dom_sf"/>
</dbReference>
<dbReference type="CDD" id="cd06257">
    <property type="entry name" value="DnaJ"/>
    <property type="match status" value="1"/>
</dbReference>
<dbReference type="InterPro" id="IPR001623">
    <property type="entry name" value="DnaJ_domain"/>
</dbReference>